<feature type="transmembrane region" description="Helical" evidence="2">
    <location>
        <begin position="255"/>
        <end position="277"/>
    </location>
</feature>
<sequence>MKVNFLLAAVAAQQSTFGGFTFNVSGNIYTSNGIWGNYDSYISSERVTLAACISDCKFNARFTHNDETCTLKDVRLDEFQFTSVGAFPYDVTGFVLDKNYGCSDINGQVSCQPDPDNSALTNSGSTSNFQGFTMSVSQGMYLSTNCNFKQSSIVMNATIAGNESEKTCQSGLRKYSGQYAYSYDTKNNFCYKYDLRLQNLTMVSNSSSNCGFYLPTSKMCYDDGTNVLCSLKISNATGPNNTTSSNDSSGSNTGLIVGVICGALIAVVLAGLGLVYYRKKSSPMSNKAFTPAQSFSSGINTPPNNVQHPALQYNYSAVPQNNVYQSYDRNSYVQGMSSSATTISPNYQRMSGNLSELSQHTPKIIAVESTYPQPFIQPQLYNPPYQPSPTVIQQPPILNQNFIPEQVHAVPSQLPILTPVGNGNRAPDLSYSIQPPLMNNPPSAATPIDGQCEDIPPPILDTHHQ</sequence>
<evidence type="ECO:0000256" key="2">
    <source>
        <dbReference type="SAM" id="Phobius"/>
    </source>
</evidence>
<protein>
    <submittedName>
        <fullName evidence="3">Uncharacterized protein</fullName>
    </submittedName>
</protein>
<proteinExistence type="predicted"/>
<evidence type="ECO:0000313" key="4">
    <source>
        <dbReference type="Proteomes" id="UP001210925"/>
    </source>
</evidence>
<keyword evidence="2" id="KW-1133">Transmembrane helix</keyword>
<name>A0AAD5YA61_9FUNG</name>
<dbReference type="EMBL" id="JADGKB010000011">
    <property type="protein sequence ID" value="KAJ3260477.1"/>
    <property type="molecule type" value="Genomic_DNA"/>
</dbReference>
<accession>A0AAD5YA61</accession>
<evidence type="ECO:0000256" key="1">
    <source>
        <dbReference type="SAM" id="MobiDB-lite"/>
    </source>
</evidence>
<organism evidence="3 4">
    <name type="scientific">Boothiomyces macroporosus</name>
    <dbReference type="NCBI Taxonomy" id="261099"/>
    <lineage>
        <taxon>Eukaryota</taxon>
        <taxon>Fungi</taxon>
        <taxon>Fungi incertae sedis</taxon>
        <taxon>Chytridiomycota</taxon>
        <taxon>Chytridiomycota incertae sedis</taxon>
        <taxon>Chytridiomycetes</taxon>
        <taxon>Rhizophydiales</taxon>
        <taxon>Terramycetaceae</taxon>
        <taxon>Boothiomyces</taxon>
    </lineage>
</organism>
<comment type="caution">
    <text evidence="3">The sequence shown here is derived from an EMBL/GenBank/DDBJ whole genome shotgun (WGS) entry which is preliminary data.</text>
</comment>
<keyword evidence="4" id="KW-1185">Reference proteome</keyword>
<dbReference type="Proteomes" id="UP001210925">
    <property type="component" value="Unassembled WGS sequence"/>
</dbReference>
<dbReference type="AlphaFoldDB" id="A0AAD5YA61"/>
<feature type="region of interest" description="Disordered" evidence="1">
    <location>
        <begin position="439"/>
        <end position="465"/>
    </location>
</feature>
<reference evidence="3" key="1">
    <citation type="submission" date="2020-05" db="EMBL/GenBank/DDBJ databases">
        <title>Phylogenomic resolution of chytrid fungi.</title>
        <authorList>
            <person name="Stajich J.E."/>
            <person name="Amses K."/>
            <person name="Simmons R."/>
            <person name="Seto K."/>
            <person name="Myers J."/>
            <person name="Bonds A."/>
            <person name="Quandt C.A."/>
            <person name="Barry K."/>
            <person name="Liu P."/>
            <person name="Grigoriev I."/>
            <person name="Longcore J.E."/>
            <person name="James T.Y."/>
        </authorList>
    </citation>
    <scope>NUCLEOTIDE SEQUENCE</scope>
    <source>
        <strain evidence="3">PLAUS21</strain>
    </source>
</reference>
<keyword evidence="2" id="KW-0472">Membrane</keyword>
<evidence type="ECO:0000313" key="3">
    <source>
        <dbReference type="EMBL" id="KAJ3260477.1"/>
    </source>
</evidence>
<gene>
    <name evidence="3" type="ORF">HK103_000619</name>
</gene>
<keyword evidence="2" id="KW-0812">Transmembrane</keyword>